<organism evidence="3 4">
    <name type="scientific">Segatella cerevisiae</name>
    <dbReference type="NCBI Taxonomy" id="2053716"/>
    <lineage>
        <taxon>Bacteria</taxon>
        <taxon>Pseudomonadati</taxon>
        <taxon>Bacteroidota</taxon>
        <taxon>Bacteroidia</taxon>
        <taxon>Bacteroidales</taxon>
        <taxon>Prevotellaceae</taxon>
        <taxon>Segatella</taxon>
    </lineage>
</organism>
<dbReference type="InterPro" id="IPR026875">
    <property type="entry name" value="PHydrolase_assoc_dom"/>
</dbReference>
<dbReference type="Pfam" id="PF13286">
    <property type="entry name" value="HD_assoc"/>
    <property type="match status" value="1"/>
</dbReference>
<dbReference type="InterPro" id="IPR023293">
    <property type="entry name" value="dGTP_triP_hydro_central_sf"/>
</dbReference>
<dbReference type="InterPro" id="IPR050135">
    <property type="entry name" value="dGTPase-like"/>
</dbReference>
<dbReference type="Gene3D" id="1.10.3210.10">
    <property type="entry name" value="Hypothetical protein af1432"/>
    <property type="match status" value="1"/>
</dbReference>
<evidence type="ECO:0000313" key="3">
    <source>
        <dbReference type="EMBL" id="MCO6025412.1"/>
    </source>
</evidence>
<feature type="domain" description="HD/PDEase" evidence="2">
    <location>
        <begin position="58"/>
        <end position="258"/>
    </location>
</feature>
<dbReference type="SMART" id="SM00471">
    <property type="entry name" value="HDc"/>
    <property type="match status" value="1"/>
</dbReference>
<gene>
    <name evidence="3" type="primary">dgt</name>
    <name evidence="3" type="ORF">NG821_06085</name>
</gene>
<dbReference type="InterPro" id="IPR027432">
    <property type="entry name" value="dGTP_triphosphohydrolase_C"/>
</dbReference>
<dbReference type="SUPFAM" id="SSF109604">
    <property type="entry name" value="HD-domain/PDEase-like"/>
    <property type="match status" value="1"/>
</dbReference>
<protein>
    <submittedName>
        <fullName evidence="3">DNTP triphosphohydrolase</fullName>
    </submittedName>
</protein>
<accession>A0ABT1BY94</accession>
<dbReference type="RefSeq" id="WP_252760810.1">
    <property type="nucleotide sequence ID" value="NZ_JAMXLY010000018.1"/>
</dbReference>
<keyword evidence="1" id="KW-0378">Hydrolase</keyword>
<proteinExistence type="predicted"/>
<dbReference type="Gene3D" id="1.10.3550.10">
    <property type="entry name" value="eoxyguanosinetriphosphate triphosphohydrolase domain-like"/>
    <property type="match status" value="1"/>
</dbReference>
<dbReference type="Gene3D" id="1.10.3410.10">
    <property type="entry name" value="putative deoxyguanosinetriphosphate triphosphohydrolase like domain"/>
    <property type="match status" value="1"/>
</dbReference>
<dbReference type="PANTHER" id="PTHR11373:SF32">
    <property type="entry name" value="DEOXYGUANOSINETRIPHOSPHATE TRIPHOSPHOHYDROLASE"/>
    <property type="match status" value="1"/>
</dbReference>
<dbReference type="InterPro" id="IPR006261">
    <property type="entry name" value="dGTPase"/>
</dbReference>
<dbReference type="PANTHER" id="PTHR11373">
    <property type="entry name" value="DEOXYNUCLEOSIDE TRIPHOSPHATE TRIPHOSPHOHYDROLASE"/>
    <property type="match status" value="1"/>
</dbReference>
<dbReference type="NCBIfam" id="TIGR01353">
    <property type="entry name" value="dGTP_triPase"/>
    <property type="match status" value="1"/>
</dbReference>
<dbReference type="EMBL" id="JAMXLY010000018">
    <property type="protein sequence ID" value="MCO6025412.1"/>
    <property type="molecule type" value="Genomic_DNA"/>
</dbReference>
<comment type="caution">
    <text evidence="3">The sequence shown here is derived from an EMBL/GenBank/DDBJ whole genome shotgun (WGS) entry which is preliminary data.</text>
</comment>
<evidence type="ECO:0000256" key="1">
    <source>
        <dbReference type="ARBA" id="ARBA00022801"/>
    </source>
</evidence>
<evidence type="ECO:0000259" key="2">
    <source>
        <dbReference type="SMART" id="SM00471"/>
    </source>
</evidence>
<dbReference type="Pfam" id="PF01966">
    <property type="entry name" value="HD"/>
    <property type="match status" value="1"/>
</dbReference>
<keyword evidence="4" id="KW-1185">Reference proteome</keyword>
<dbReference type="Proteomes" id="UP001204015">
    <property type="component" value="Unassembled WGS sequence"/>
</dbReference>
<evidence type="ECO:0000313" key="4">
    <source>
        <dbReference type="Proteomes" id="UP001204015"/>
    </source>
</evidence>
<dbReference type="InterPro" id="IPR003607">
    <property type="entry name" value="HD/PDEase_dom"/>
</dbReference>
<dbReference type="InterPro" id="IPR006674">
    <property type="entry name" value="HD_domain"/>
</dbReference>
<reference evidence="3 4" key="1">
    <citation type="submission" date="2022-06" db="EMBL/GenBank/DDBJ databases">
        <title>A taxonomic note on the genus Prevotella: Description of four novel genera and emended description of the genera Hallella and Xylanibacter.</title>
        <authorList>
            <person name="Hitch T.C.A."/>
        </authorList>
    </citation>
    <scope>NUCLEOTIDE SEQUENCE [LARGE SCALE GENOMIC DNA]</scope>
    <source>
        <strain evidence="3 4">DSM 100619</strain>
    </source>
</reference>
<sequence length="445" mass="51041">MEWTQLISNKRLGQEHKHAERHDDRSEFKRDYDRLIYSAPFRRLQNKTQVFPLPGSVFVHNRLTHSLEVSSLGQSLGNDVCHQLKIRHPELAGTLFEEIGTIISAACLSHDMGNPPFGHSGEKAIQTFFTENEGKELQSELSPAFWSDITHFEGNANAFRLLTHQFIGRRAGGFDMTYSMLASMVKYPYESSLAGEHGKFGFFTFEKETYQKVAEELGISCLSSPGKPLRYARHPLVYLVEAADDICYEIMDIEDSHKLKILSYEETRDLLLNFFKEERRESILRRIQDEGITDENEQVVYMRACVIGVLEKACVDIFVKHEEELLAGTFQGSLIGHIPEQQKAAYQHCQKISYEKIYNSKPVLDIELSGYKIMETLMRIFIGAAVHPDKFYSRQLIRRVSSQYDINSPEKEKRIMAVLDFISGMTDVYALDLYQKVNGISLPIV</sequence>
<name>A0ABT1BY94_9BACT</name>